<gene>
    <name evidence="1" type="ORF">PAXINDRAFT_170842</name>
</gene>
<evidence type="ECO:0000313" key="1">
    <source>
        <dbReference type="EMBL" id="KIJ13085.1"/>
    </source>
</evidence>
<organism evidence="1 2">
    <name type="scientific">Paxillus involutus ATCC 200175</name>
    <dbReference type="NCBI Taxonomy" id="664439"/>
    <lineage>
        <taxon>Eukaryota</taxon>
        <taxon>Fungi</taxon>
        <taxon>Dikarya</taxon>
        <taxon>Basidiomycota</taxon>
        <taxon>Agaricomycotina</taxon>
        <taxon>Agaricomycetes</taxon>
        <taxon>Agaricomycetidae</taxon>
        <taxon>Boletales</taxon>
        <taxon>Paxilineae</taxon>
        <taxon>Paxillaceae</taxon>
        <taxon>Paxillus</taxon>
    </lineage>
</organism>
<proteinExistence type="predicted"/>
<reference evidence="1 2" key="1">
    <citation type="submission" date="2014-06" db="EMBL/GenBank/DDBJ databases">
        <authorList>
            <consortium name="DOE Joint Genome Institute"/>
            <person name="Kuo A."/>
            <person name="Kohler A."/>
            <person name="Nagy L.G."/>
            <person name="Floudas D."/>
            <person name="Copeland A."/>
            <person name="Barry K.W."/>
            <person name="Cichocki N."/>
            <person name="Veneault-Fourrey C."/>
            <person name="LaButti K."/>
            <person name="Lindquist E.A."/>
            <person name="Lipzen A."/>
            <person name="Lundell T."/>
            <person name="Morin E."/>
            <person name="Murat C."/>
            <person name="Sun H."/>
            <person name="Tunlid A."/>
            <person name="Henrissat B."/>
            <person name="Grigoriev I.V."/>
            <person name="Hibbett D.S."/>
            <person name="Martin F."/>
            <person name="Nordberg H.P."/>
            <person name="Cantor M.N."/>
            <person name="Hua S.X."/>
        </authorList>
    </citation>
    <scope>NUCLEOTIDE SEQUENCE [LARGE SCALE GENOMIC DNA]</scope>
    <source>
        <strain evidence="1 2">ATCC 200175</strain>
    </source>
</reference>
<keyword evidence="2" id="KW-1185">Reference proteome</keyword>
<accession>A0A0C9TBX9</accession>
<protein>
    <submittedName>
        <fullName evidence="1">Uncharacterized protein</fullName>
    </submittedName>
</protein>
<reference evidence="2" key="2">
    <citation type="submission" date="2015-01" db="EMBL/GenBank/DDBJ databases">
        <title>Evolutionary Origins and Diversification of the Mycorrhizal Mutualists.</title>
        <authorList>
            <consortium name="DOE Joint Genome Institute"/>
            <consortium name="Mycorrhizal Genomics Consortium"/>
            <person name="Kohler A."/>
            <person name="Kuo A."/>
            <person name="Nagy L.G."/>
            <person name="Floudas D."/>
            <person name="Copeland A."/>
            <person name="Barry K.W."/>
            <person name="Cichocki N."/>
            <person name="Veneault-Fourrey C."/>
            <person name="LaButti K."/>
            <person name="Lindquist E.A."/>
            <person name="Lipzen A."/>
            <person name="Lundell T."/>
            <person name="Morin E."/>
            <person name="Murat C."/>
            <person name="Riley R."/>
            <person name="Ohm R."/>
            <person name="Sun H."/>
            <person name="Tunlid A."/>
            <person name="Henrissat B."/>
            <person name="Grigoriev I.V."/>
            <person name="Hibbett D.S."/>
            <person name="Martin F."/>
        </authorList>
    </citation>
    <scope>NUCLEOTIDE SEQUENCE [LARGE SCALE GENOMIC DNA]</scope>
    <source>
        <strain evidence="2">ATCC 200175</strain>
    </source>
</reference>
<dbReference type="HOGENOM" id="CLU_3014800_0_0_1"/>
<sequence length="56" mass="5762">MLLASTLAHAAAPDYPFGAPTASTQSCSCPTSKSNSESAKVAQFSGYHEGPPYRTA</sequence>
<dbReference type="AlphaFoldDB" id="A0A0C9TBX9"/>
<evidence type="ECO:0000313" key="2">
    <source>
        <dbReference type="Proteomes" id="UP000053647"/>
    </source>
</evidence>
<name>A0A0C9TBX9_PAXIN</name>
<dbReference type="EMBL" id="KN819356">
    <property type="protein sequence ID" value="KIJ13085.1"/>
    <property type="molecule type" value="Genomic_DNA"/>
</dbReference>
<dbReference type="Proteomes" id="UP000053647">
    <property type="component" value="Unassembled WGS sequence"/>
</dbReference>